<keyword evidence="3" id="KW-1185">Reference proteome</keyword>
<dbReference type="GO" id="GO:0032545">
    <property type="term" value="C:CURI complex"/>
    <property type="evidence" value="ECO:0007669"/>
    <property type="project" value="TreeGrafter"/>
</dbReference>
<proteinExistence type="predicted"/>
<dbReference type="OrthoDB" id="5390at2759"/>
<evidence type="ECO:0000256" key="1">
    <source>
        <dbReference type="SAM" id="MobiDB-lite"/>
    </source>
</evidence>
<dbReference type="GO" id="GO:0006364">
    <property type="term" value="P:rRNA processing"/>
    <property type="evidence" value="ECO:0007669"/>
    <property type="project" value="TreeGrafter"/>
</dbReference>
<feature type="compositionally biased region" description="Basic residues" evidence="1">
    <location>
        <begin position="22"/>
        <end position="32"/>
    </location>
</feature>
<feature type="compositionally biased region" description="Polar residues" evidence="1">
    <location>
        <begin position="72"/>
        <end position="86"/>
    </location>
</feature>
<dbReference type="GO" id="GO:0000028">
    <property type="term" value="P:ribosomal small subunit assembly"/>
    <property type="evidence" value="ECO:0007669"/>
    <property type="project" value="TreeGrafter"/>
</dbReference>
<dbReference type="PANTHER" id="PTHR13191">
    <property type="entry name" value="RIBOSOMAL RNA PROCESSING PROTEIN 7-RELATED"/>
    <property type="match status" value="1"/>
</dbReference>
<feature type="compositionally biased region" description="Polar residues" evidence="1">
    <location>
        <begin position="172"/>
        <end position="183"/>
    </location>
</feature>
<evidence type="ECO:0000313" key="2">
    <source>
        <dbReference type="EMBL" id="PWA96505.1"/>
    </source>
</evidence>
<feature type="compositionally biased region" description="Low complexity" evidence="1">
    <location>
        <begin position="46"/>
        <end position="56"/>
    </location>
</feature>
<feature type="compositionally biased region" description="Low complexity" evidence="1">
    <location>
        <begin position="1"/>
        <end position="12"/>
    </location>
</feature>
<feature type="compositionally biased region" description="Basic and acidic residues" evidence="1">
    <location>
        <begin position="125"/>
        <end position="137"/>
    </location>
</feature>
<dbReference type="AlphaFoldDB" id="A0A2U1QET1"/>
<name>A0A2U1QET1_ARTAN</name>
<comment type="caution">
    <text evidence="2">The sequence shown here is derived from an EMBL/GenBank/DDBJ whole genome shotgun (WGS) entry which is preliminary data.</text>
</comment>
<feature type="compositionally biased region" description="Basic residues" evidence="1">
    <location>
        <begin position="138"/>
        <end position="149"/>
    </location>
</feature>
<reference evidence="2 3" key="1">
    <citation type="journal article" date="2018" name="Mol. Plant">
        <title>The genome of Artemisia annua provides insight into the evolution of Asteraceae family and artemisinin biosynthesis.</title>
        <authorList>
            <person name="Shen Q."/>
            <person name="Zhang L."/>
            <person name="Liao Z."/>
            <person name="Wang S."/>
            <person name="Yan T."/>
            <person name="Shi P."/>
            <person name="Liu M."/>
            <person name="Fu X."/>
            <person name="Pan Q."/>
            <person name="Wang Y."/>
            <person name="Lv Z."/>
            <person name="Lu X."/>
            <person name="Zhang F."/>
            <person name="Jiang W."/>
            <person name="Ma Y."/>
            <person name="Chen M."/>
            <person name="Hao X."/>
            <person name="Li L."/>
            <person name="Tang Y."/>
            <person name="Lv G."/>
            <person name="Zhou Y."/>
            <person name="Sun X."/>
            <person name="Brodelius P.E."/>
            <person name="Rose J.K.C."/>
            <person name="Tang K."/>
        </authorList>
    </citation>
    <scope>NUCLEOTIDE SEQUENCE [LARGE SCALE GENOMIC DNA]</scope>
    <source>
        <strain evidence="3">cv. Huhao1</strain>
        <tissue evidence="2">Leaf</tissue>
    </source>
</reference>
<dbReference type="GO" id="GO:0034456">
    <property type="term" value="C:UTP-C complex"/>
    <property type="evidence" value="ECO:0007669"/>
    <property type="project" value="TreeGrafter"/>
</dbReference>
<protein>
    <submittedName>
        <fullName evidence="2">Ribosomal RNA-processing protein 7</fullName>
    </submittedName>
</protein>
<dbReference type="InterPro" id="IPR040446">
    <property type="entry name" value="RRP7"/>
</dbReference>
<feature type="compositionally biased region" description="Basic residues" evidence="1">
    <location>
        <begin position="92"/>
        <end position="106"/>
    </location>
</feature>
<dbReference type="Proteomes" id="UP000245207">
    <property type="component" value="Unassembled WGS sequence"/>
</dbReference>
<dbReference type="PANTHER" id="PTHR13191:SF0">
    <property type="entry name" value="RIBOSOMAL RNA-PROCESSING PROTEIN 7 HOMOLOG A-RELATED"/>
    <property type="match status" value="1"/>
</dbReference>
<gene>
    <name evidence="2" type="ORF">CTI12_AA037870</name>
</gene>
<sequence length="259" mass="29247">MKTKPVPSSSVSNDDDGLNYKNNKKMKKKMKKTGASEDNNNKRKIVSVSSSDSSNKTSDKKRNKLKKDKQTPLLTDSSNQQLTTDNMDVAKSNKKVKKAASNKKRKGTELPEAETIEAIVSIIPDEVHESKSSDPKRDKKTSKSKKKKRDKESRKKDSARENVSHSDDADKQSGNLKSTSQIDNAAALFDDEDEVYEMSSGDEDETTGMKRWITKYHRARPGAEVLMENIDEFLVEYAAQKERVIMFIFLLYSYFLSGS</sequence>
<evidence type="ECO:0000313" key="3">
    <source>
        <dbReference type="Proteomes" id="UP000245207"/>
    </source>
</evidence>
<accession>A0A2U1QET1</accession>
<organism evidence="2 3">
    <name type="scientific">Artemisia annua</name>
    <name type="common">Sweet wormwood</name>
    <dbReference type="NCBI Taxonomy" id="35608"/>
    <lineage>
        <taxon>Eukaryota</taxon>
        <taxon>Viridiplantae</taxon>
        <taxon>Streptophyta</taxon>
        <taxon>Embryophyta</taxon>
        <taxon>Tracheophyta</taxon>
        <taxon>Spermatophyta</taxon>
        <taxon>Magnoliopsida</taxon>
        <taxon>eudicotyledons</taxon>
        <taxon>Gunneridae</taxon>
        <taxon>Pentapetalae</taxon>
        <taxon>asterids</taxon>
        <taxon>campanulids</taxon>
        <taxon>Asterales</taxon>
        <taxon>Asteraceae</taxon>
        <taxon>Asteroideae</taxon>
        <taxon>Anthemideae</taxon>
        <taxon>Artemisiinae</taxon>
        <taxon>Artemisia</taxon>
    </lineage>
</organism>
<dbReference type="EMBL" id="PKPP01000174">
    <property type="protein sequence ID" value="PWA96505.1"/>
    <property type="molecule type" value="Genomic_DNA"/>
</dbReference>
<feature type="compositionally biased region" description="Basic and acidic residues" evidence="1">
    <location>
        <begin position="150"/>
        <end position="171"/>
    </location>
</feature>
<feature type="region of interest" description="Disordered" evidence="1">
    <location>
        <begin position="1"/>
        <end position="183"/>
    </location>
</feature>